<reference evidence="1" key="1">
    <citation type="submission" date="2024-05" db="EMBL/GenBank/DDBJ databases">
        <authorList>
            <person name="Kim S."/>
            <person name="Heo J."/>
            <person name="Choi H."/>
            <person name="Choi Y."/>
            <person name="Kwon S.-W."/>
            <person name="Kim Y."/>
        </authorList>
    </citation>
    <scope>NUCLEOTIDE SEQUENCE</scope>
    <source>
        <strain evidence="1">KACC 23699</strain>
    </source>
</reference>
<dbReference type="RefSeq" id="WP_406832283.1">
    <property type="nucleotide sequence ID" value="NZ_CP157483.1"/>
</dbReference>
<organism evidence="1">
    <name type="scientific">Pedococcus sp. KACC 23699</name>
    <dbReference type="NCBI Taxonomy" id="3149228"/>
    <lineage>
        <taxon>Bacteria</taxon>
        <taxon>Bacillati</taxon>
        <taxon>Actinomycetota</taxon>
        <taxon>Actinomycetes</taxon>
        <taxon>Micrococcales</taxon>
        <taxon>Intrasporangiaceae</taxon>
        <taxon>Pedococcus</taxon>
    </lineage>
</organism>
<dbReference type="AlphaFoldDB" id="A0AAU7JX07"/>
<name>A0AAU7JX07_9MICO</name>
<proteinExistence type="predicted"/>
<accession>A0AAU7JX07</accession>
<evidence type="ECO:0000313" key="1">
    <source>
        <dbReference type="EMBL" id="XBO44800.1"/>
    </source>
</evidence>
<protein>
    <submittedName>
        <fullName evidence="1">Uncharacterized protein</fullName>
    </submittedName>
</protein>
<gene>
    <name evidence="1" type="ORF">ABEG17_05510</name>
</gene>
<dbReference type="EMBL" id="CP157483">
    <property type="protein sequence ID" value="XBO44800.1"/>
    <property type="molecule type" value="Genomic_DNA"/>
</dbReference>
<sequence length="140" mass="15557">MWDRYESDRYQTRFYNTDYLDAYREFRSRDTDHLSTSANGPDIATISTRVRFTETFAVPGDDGTRTIRTQGVLWDIRPVHGSAVWRAVGTLVEPPDAVGTFTGRVTAGSKITQFHNAPLPDVLSDDTFVAVVCAAAVGPR</sequence>